<evidence type="ECO:0000256" key="3">
    <source>
        <dbReference type="ARBA" id="ARBA00022741"/>
    </source>
</evidence>
<keyword evidence="7" id="KW-0812">Transmembrane</keyword>
<dbReference type="AlphaFoldDB" id="A0A2A6RIJ4"/>
<evidence type="ECO:0000313" key="10">
    <source>
        <dbReference type="Proteomes" id="UP000220527"/>
    </source>
</evidence>
<keyword evidence="5" id="KW-0067">ATP-binding</keyword>
<dbReference type="Gene3D" id="1.10.510.10">
    <property type="entry name" value="Transferase(Phosphotransferase) domain 1"/>
    <property type="match status" value="1"/>
</dbReference>
<feature type="compositionally biased region" description="Pro residues" evidence="6">
    <location>
        <begin position="299"/>
        <end position="323"/>
    </location>
</feature>
<accession>A0A2A6RIJ4</accession>
<gene>
    <name evidence="9" type="ORF">CJ255_12580</name>
</gene>
<name>A0A2A6RIJ4_9CHLR</name>
<dbReference type="InterPro" id="IPR011009">
    <property type="entry name" value="Kinase-like_dom_sf"/>
</dbReference>
<sequence>MLAPDALLREQYRITYVLDQQSEAIIYRAFDSEADRRVLICALPQADGYALGNVAMCATQVVAAQGPHLLALENHFAHDGAYYLVCADPEGQDLERVARGRGSPLPESEVLALVEQLLATLEALHNHTPPLRLTSLTPTDLWVDAAQTLWLTPFALVRTSRHEQASYHAPELNSNNAEASVVSDVYASGAVCYQLLTGWAPPSAAQRAAGVPLNPPRILNAHISTLVEQVVLRALAWEPAQRYAQIAALRQALITVQQLDPPTDGESDTPALAAVAHTSATPATDAPGTDAPAAAAVPLGPPPPAPPPVPRPPSWSVPPPISPPASTTAATTGFQLSNGCLIGIVILLFLIAIVVTLLALWVGLMIVR</sequence>
<dbReference type="InterPro" id="IPR000719">
    <property type="entry name" value="Prot_kinase_dom"/>
</dbReference>
<dbReference type="EMBL" id="NQWI01000055">
    <property type="protein sequence ID" value="PDW02688.1"/>
    <property type="molecule type" value="Genomic_DNA"/>
</dbReference>
<evidence type="ECO:0000259" key="8">
    <source>
        <dbReference type="PROSITE" id="PS50011"/>
    </source>
</evidence>
<keyword evidence="7" id="KW-0472">Membrane</keyword>
<keyword evidence="10" id="KW-1185">Reference proteome</keyword>
<dbReference type="PROSITE" id="PS50011">
    <property type="entry name" value="PROTEIN_KINASE_DOM"/>
    <property type="match status" value="1"/>
</dbReference>
<dbReference type="EC" id="2.7.11.1" evidence="1"/>
<keyword evidence="7" id="KW-1133">Transmembrane helix</keyword>
<evidence type="ECO:0000256" key="6">
    <source>
        <dbReference type="SAM" id="MobiDB-lite"/>
    </source>
</evidence>
<evidence type="ECO:0000256" key="4">
    <source>
        <dbReference type="ARBA" id="ARBA00022777"/>
    </source>
</evidence>
<dbReference type="RefSeq" id="WP_097644454.1">
    <property type="nucleotide sequence ID" value="NZ_NQWI01000055.1"/>
</dbReference>
<feature type="region of interest" description="Disordered" evidence="6">
    <location>
        <begin position="279"/>
        <end position="329"/>
    </location>
</feature>
<keyword evidence="2" id="KW-0808">Transferase</keyword>
<protein>
    <recommendedName>
        <fullName evidence="1">non-specific serine/threonine protein kinase</fullName>
        <ecNumber evidence="1">2.7.11.1</ecNumber>
    </recommendedName>
</protein>
<comment type="caution">
    <text evidence="9">The sequence shown here is derived from an EMBL/GenBank/DDBJ whole genome shotgun (WGS) entry which is preliminary data.</text>
</comment>
<evidence type="ECO:0000256" key="1">
    <source>
        <dbReference type="ARBA" id="ARBA00012513"/>
    </source>
</evidence>
<reference evidence="10" key="1">
    <citation type="submission" date="2017-08" db="EMBL/GenBank/DDBJ databases">
        <authorList>
            <person name="Grouzdev D.S."/>
            <person name="Gaisin V.A."/>
            <person name="Rysina M.S."/>
            <person name="Gorlenko V.M."/>
        </authorList>
    </citation>
    <scope>NUCLEOTIDE SEQUENCE [LARGE SCALE GENOMIC DNA]</scope>
    <source>
        <strain evidence="10">Kir15-3F</strain>
    </source>
</reference>
<dbReference type="Proteomes" id="UP000220527">
    <property type="component" value="Unassembled WGS sequence"/>
</dbReference>
<feature type="transmembrane region" description="Helical" evidence="7">
    <location>
        <begin position="341"/>
        <end position="367"/>
    </location>
</feature>
<dbReference type="PANTHER" id="PTHR43289">
    <property type="entry name" value="MITOGEN-ACTIVATED PROTEIN KINASE KINASE KINASE 20-RELATED"/>
    <property type="match status" value="1"/>
</dbReference>
<keyword evidence="3" id="KW-0547">Nucleotide-binding</keyword>
<dbReference type="SMART" id="SM00220">
    <property type="entry name" value="S_TKc"/>
    <property type="match status" value="1"/>
</dbReference>
<evidence type="ECO:0000256" key="7">
    <source>
        <dbReference type="SAM" id="Phobius"/>
    </source>
</evidence>
<feature type="domain" description="Protein kinase" evidence="8">
    <location>
        <begin position="12"/>
        <end position="254"/>
    </location>
</feature>
<feature type="compositionally biased region" description="Low complexity" evidence="6">
    <location>
        <begin position="279"/>
        <end position="298"/>
    </location>
</feature>
<dbReference type="SUPFAM" id="SSF56112">
    <property type="entry name" value="Protein kinase-like (PK-like)"/>
    <property type="match status" value="1"/>
</dbReference>
<dbReference type="PANTHER" id="PTHR43289:SF6">
    <property type="entry name" value="SERINE_THREONINE-PROTEIN KINASE NEKL-3"/>
    <property type="match status" value="1"/>
</dbReference>
<organism evidence="9 10">
    <name type="scientific">Candidatus Viridilinea mediisalina</name>
    <dbReference type="NCBI Taxonomy" id="2024553"/>
    <lineage>
        <taxon>Bacteria</taxon>
        <taxon>Bacillati</taxon>
        <taxon>Chloroflexota</taxon>
        <taxon>Chloroflexia</taxon>
        <taxon>Chloroflexales</taxon>
        <taxon>Chloroflexineae</taxon>
        <taxon>Oscillochloridaceae</taxon>
        <taxon>Candidatus Viridilinea</taxon>
    </lineage>
</organism>
<evidence type="ECO:0000256" key="2">
    <source>
        <dbReference type="ARBA" id="ARBA00022679"/>
    </source>
</evidence>
<evidence type="ECO:0000256" key="5">
    <source>
        <dbReference type="ARBA" id="ARBA00022840"/>
    </source>
</evidence>
<keyword evidence="4" id="KW-0418">Kinase</keyword>
<evidence type="ECO:0000313" key="9">
    <source>
        <dbReference type="EMBL" id="PDW02688.1"/>
    </source>
</evidence>
<proteinExistence type="predicted"/>
<dbReference type="GO" id="GO:0004674">
    <property type="term" value="F:protein serine/threonine kinase activity"/>
    <property type="evidence" value="ECO:0007669"/>
    <property type="project" value="UniProtKB-EC"/>
</dbReference>
<dbReference type="GO" id="GO:0005524">
    <property type="term" value="F:ATP binding"/>
    <property type="evidence" value="ECO:0007669"/>
    <property type="project" value="UniProtKB-KW"/>
</dbReference>